<name>M7XAN4_9BACT</name>
<dbReference type="AlphaFoldDB" id="M7XAN4"/>
<dbReference type="Proteomes" id="UP000010953">
    <property type="component" value="Unassembled WGS sequence"/>
</dbReference>
<gene>
    <name evidence="1" type="ORF">C943_03704</name>
</gene>
<proteinExistence type="predicted"/>
<accession>M7XAN4</accession>
<dbReference type="EMBL" id="AMZY02000006">
    <property type="protein sequence ID" value="EMS34485.1"/>
    <property type="molecule type" value="Genomic_DNA"/>
</dbReference>
<reference evidence="1" key="1">
    <citation type="submission" date="2013-01" db="EMBL/GenBank/DDBJ databases">
        <title>Genome assembly of Mariniradius saccharolyticus AK6.</title>
        <authorList>
            <person name="Vaidya B."/>
            <person name="Khatri I."/>
            <person name="Tanuku N.R.S."/>
            <person name="Subramanian S."/>
            <person name="Pinnaka A."/>
        </authorList>
    </citation>
    <scope>NUCLEOTIDE SEQUENCE [LARGE SCALE GENOMIC DNA]</scope>
    <source>
        <strain evidence="1">AK6</strain>
    </source>
</reference>
<organism evidence="1 2">
    <name type="scientific">Mariniradius saccharolyticus AK6</name>
    <dbReference type="NCBI Taxonomy" id="1239962"/>
    <lineage>
        <taxon>Bacteria</taxon>
        <taxon>Pseudomonadati</taxon>
        <taxon>Bacteroidota</taxon>
        <taxon>Cytophagia</taxon>
        <taxon>Cytophagales</taxon>
        <taxon>Cyclobacteriaceae</taxon>
        <taxon>Mariniradius</taxon>
    </lineage>
</organism>
<evidence type="ECO:0000313" key="1">
    <source>
        <dbReference type="EMBL" id="EMS34485.1"/>
    </source>
</evidence>
<keyword evidence="2" id="KW-1185">Reference proteome</keyword>
<evidence type="ECO:0000313" key="2">
    <source>
        <dbReference type="Proteomes" id="UP000010953"/>
    </source>
</evidence>
<comment type="caution">
    <text evidence="1">The sequence shown here is derived from an EMBL/GenBank/DDBJ whole genome shotgun (WGS) entry which is preliminary data.</text>
</comment>
<dbReference type="InParanoid" id="M7XAN4"/>
<sequence>MEACTTGACAIIQAASIQTPELLIPVILGSGDFFVKTSSKKHRFADPSIF</sequence>
<protein>
    <submittedName>
        <fullName evidence="1">Uncharacterized protein</fullName>
    </submittedName>
</protein>
<dbReference type="STRING" id="1239962.C943_03704"/>